<proteinExistence type="predicted"/>
<evidence type="ECO:0000259" key="2">
    <source>
        <dbReference type="Pfam" id="PF00724"/>
    </source>
</evidence>
<name>A0AAE3KJX9_9PSEU</name>
<gene>
    <name evidence="3" type="ORF">LX83_007008</name>
</gene>
<dbReference type="InterPro" id="IPR045247">
    <property type="entry name" value="Oye-like"/>
</dbReference>
<sequence>MSTTHTALTPFRLGGHDLASRFVVAPMSRVSATPSGVPTPEMADYYGEFAAGGFPLVITEGVYVDAAHSQSYLNQPGLVDREHVAGWRAVTDRVHATGGLIFAQLMHAGALSQGNPHRPDTIAPSAVRPLGQMMPEYGGSGRWPVPRAMTLGDIEQVVAGFAAAARNAAAAGFDGVELHAANGYLFDQFLTTYTNQRDDEYGGSTANRIRLTTDVVAEIRRVSAPGFLVGVRLSQTKVNDLDYRWPGGARDAETVFTAVADAGADYLHVASEGRDWLHTATLPGGATITGLAREVTGLPVIANGGMHDAARARQVLDEGHADLLAIGRGALANPDLPHRLAKGLAPAPYDRRLIEPAATLANAARHRADQGRTEQGRTEQGRTEQDWA</sequence>
<dbReference type="InterPro" id="IPR013785">
    <property type="entry name" value="Aldolase_TIM"/>
</dbReference>
<dbReference type="Pfam" id="PF00724">
    <property type="entry name" value="Oxidored_FMN"/>
    <property type="match status" value="1"/>
</dbReference>
<dbReference type="EMBL" id="JAMTCK010000024">
    <property type="protein sequence ID" value="MCP2170120.1"/>
    <property type="molecule type" value="Genomic_DNA"/>
</dbReference>
<feature type="domain" description="NADH:flavin oxidoreductase/NADH oxidase N-terminal" evidence="2">
    <location>
        <begin position="9"/>
        <end position="345"/>
    </location>
</feature>
<dbReference type="Gene3D" id="3.20.20.70">
    <property type="entry name" value="Aldolase class I"/>
    <property type="match status" value="1"/>
</dbReference>
<dbReference type="GO" id="GO:0016491">
    <property type="term" value="F:oxidoreductase activity"/>
    <property type="evidence" value="ECO:0007669"/>
    <property type="project" value="InterPro"/>
</dbReference>
<reference evidence="3" key="1">
    <citation type="submission" date="2022-06" db="EMBL/GenBank/DDBJ databases">
        <title>Genomic Encyclopedia of Archaeal and Bacterial Type Strains, Phase II (KMG-II): from individual species to whole genera.</title>
        <authorList>
            <person name="Goeker M."/>
        </authorList>
    </citation>
    <scope>NUCLEOTIDE SEQUENCE</scope>
    <source>
        <strain evidence="3">DSM 43935</strain>
    </source>
</reference>
<feature type="compositionally biased region" description="Basic and acidic residues" evidence="1">
    <location>
        <begin position="366"/>
        <end position="388"/>
    </location>
</feature>
<dbReference type="PANTHER" id="PTHR22893">
    <property type="entry name" value="NADH OXIDOREDUCTASE-RELATED"/>
    <property type="match status" value="1"/>
</dbReference>
<dbReference type="InterPro" id="IPR001155">
    <property type="entry name" value="OxRdtase_FMN_N"/>
</dbReference>
<dbReference type="Proteomes" id="UP001206128">
    <property type="component" value="Unassembled WGS sequence"/>
</dbReference>
<evidence type="ECO:0000313" key="4">
    <source>
        <dbReference type="Proteomes" id="UP001206128"/>
    </source>
</evidence>
<evidence type="ECO:0000313" key="3">
    <source>
        <dbReference type="EMBL" id="MCP2170120.1"/>
    </source>
</evidence>
<feature type="region of interest" description="Disordered" evidence="1">
    <location>
        <begin position="361"/>
        <end position="388"/>
    </location>
</feature>
<keyword evidence="4" id="KW-1185">Reference proteome</keyword>
<dbReference type="SUPFAM" id="SSF51395">
    <property type="entry name" value="FMN-linked oxidoreductases"/>
    <property type="match status" value="1"/>
</dbReference>
<dbReference type="RefSeq" id="WP_253779951.1">
    <property type="nucleotide sequence ID" value="NZ_JAMTCK010000024.1"/>
</dbReference>
<evidence type="ECO:0000256" key="1">
    <source>
        <dbReference type="SAM" id="MobiDB-lite"/>
    </source>
</evidence>
<protein>
    <submittedName>
        <fullName evidence="3">2,4-dienoyl-CoA reductase</fullName>
    </submittedName>
</protein>
<accession>A0AAE3KJX9</accession>
<dbReference type="CDD" id="cd02803">
    <property type="entry name" value="OYE_like_FMN_family"/>
    <property type="match status" value="1"/>
</dbReference>
<organism evidence="3 4">
    <name type="scientific">Goodfellowiella coeruleoviolacea</name>
    <dbReference type="NCBI Taxonomy" id="334858"/>
    <lineage>
        <taxon>Bacteria</taxon>
        <taxon>Bacillati</taxon>
        <taxon>Actinomycetota</taxon>
        <taxon>Actinomycetes</taxon>
        <taxon>Pseudonocardiales</taxon>
        <taxon>Pseudonocardiaceae</taxon>
        <taxon>Goodfellowiella</taxon>
    </lineage>
</organism>
<comment type="caution">
    <text evidence="3">The sequence shown here is derived from an EMBL/GenBank/DDBJ whole genome shotgun (WGS) entry which is preliminary data.</text>
</comment>
<dbReference type="AlphaFoldDB" id="A0AAE3KJX9"/>
<dbReference type="PANTHER" id="PTHR22893:SF91">
    <property type="entry name" value="NADPH DEHYDROGENASE 2-RELATED"/>
    <property type="match status" value="1"/>
</dbReference>
<dbReference type="GO" id="GO:0010181">
    <property type="term" value="F:FMN binding"/>
    <property type="evidence" value="ECO:0007669"/>
    <property type="project" value="InterPro"/>
</dbReference>